<proteinExistence type="predicted"/>
<evidence type="ECO:0000313" key="2">
    <source>
        <dbReference type="EMBL" id="SHH11651.1"/>
    </source>
</evidence>
<sequence>MMKIEITKEQYLKTAQKFGLTKRELELGFLKVSGFSNRRIAYMFGISEQTVKNHFTHIYEKAWVPGRKEFQELFTAKSSNEDVVCDNHNSQK</sequence>
<name>A0A1M5QCQ6_BUTFI</name>
<gene>
    <name evidence="2" type="ORF">SAMN02745229_00269</name>
</gene>
<dbReference type="InterPro" id="IPR016032">
    <property type="entry name" value="Sig_transdc_resp-reg_C-effctor"/>
</dbReference>
<dbReference type="AlphaFoldDB" id="A0A1M5QCQ6"/>
<evidence type="ECO:0000313" key="3">
    <source>
        <dbReference type="Proteomes" id="UP000184278"/>
    </source>
</evidence>
<dbReference type="GeneID" id="89508983"/>
<dbReference type="Proteomes" id="UP000184278">
    <property type="component" value="Unassembled WGS sequence"/>
</dbReference>
<dbReference type="SUPFAM" id="SSF46894">
    <property type="entry name" value="C-terminal effector domain of the bipartite response regulators"/>
    <property type="match status" value="1"/>
</dbReference>
<protein>
    <submittedName>
        <fullName evidence="2">Regulatory protein, luxR family</fullName>
    </submittedName>
</protein>
<dbReference type="Pfam" id="PF00196">
    <property type="entry name" value="GerE"/>
    <property type="match status" value="1"/>
</dbReference>
<accession>A0A1M5QCQ6</accession>
<dbReference type="InterPro" id="IPR036388">
    <property type="entry name" value="WH-like_DNA-bd_sf"/>
</dbReference>
<reference evidence="3" key="1">
    <citation type="submission" date="2016-11" db="EMBL/GenBank/DDBJ databases">
        <authorList>
            <person name="Varghese N."/>
            <person name="Submissions S."/>
        </authorList>
    </citation>
    <scope>NUCLEOTIDE SEQUENCE [LARGE SCALE GENOMIC DNA]</scope>
    <source>
        <strain evidence="3">DSM 3071</strain>
    </source>
</reference>
<dbReference type="GO" id="GO:0006355">
    <property type="term" value="P:regulation of DNA-templated transcription"/>
    <property type="evidence" value="ECO:0007669"/>
    <property type="project" value="InterPro"/>
</dbReference>
<evidence type="ECO:0000259" key="1">
    <source>
        <dbReference type="PROSITE" id="PS00622"/>
    </source>
</evidence>
<dbReference type="GO" id="GO:0003677">
    <property type="term" value="F:DNA binding"/>
    <property type="evidence" value="ECO:0007669"/>
    <property type="project" value="InterPro"/>
</dbReference>
<dbReference type="STRING" id="1121131.SAMN02745229_00269"/>
<dbReference type="RefSeq" id="WP_073384835.1">
    <property type="nucleotide sequence ID" value="NZ_FQXK01000003.1"/>
</dbReference>
<dbReference type="OrthoDB" id="9808843at2"/>
<feature type="domain" description="HTH luxR-type" evidence="1">
    <location>
        <begin position="34"/>
        <end position="61"/>
    </location>
</feature>
<keyword evidence="3" id="KW-1185">Reference proteome</keyword>
<dbReference type="PROSITE" id="PS00622">
    <property type="entry name" value="HTH_LUXR_1"/>
    <property type="match status" value="1"/>
</dbReference>
<organism evidence="2 3">
    <name type="scientific">Butyrivibrio fibrisolvens DSM 3071</name>
    <dbReference type="NCBI Taxonomy" id="1121131"/>
    <lineage>
        <taxon>Bacteria</taxon>
        <taxon>Bacillati</taxon>
        <taxon>Bacillota</taxon>
        <taxon>Clostridia</taxon>
        <taxon>Lachnospirales</taxon>
        <taxon>Lachnospiraceae</taxon>
        <taxon>Butyrivibrio</taxon>
    </lineage>
</organism>
<dbReference type="InterPro" id="IPR000792">
    <property type="entry name" value="Tscrpt_reg_LuxR_C"/>
</dbReference>
<dbReference type="SMART" id="SM00421">
    <property type="entry name" value="HTH_LUXR"/>
    <property type="match status" value="1"/>
</dbReference>
<dbReference type="PRINTS" id="PR00038">
    <property type="entry name" value="HTHLUXR"/>
</dbReference>
<dbReference type="Gene3D" id="1.10.10.10">
    <property type="entry name" value="Winged helix-like DNA-binding domain superfamily/Winged helix DNA-binding domain"/>
    <property type="match status" value="1"/>
</dbReference>
<dbReference type="EMBL" id="FQXK01000003">
    <property type="protein sequence ID" value="SHH11651.1"/>
    <property type="molecule type" value="Genomic_DNA"/>
</dbReference>